<accession>A0ABS8LVE1</accession>
<evidence type="ECO:0000256" key="2">
    <source>
        <dbReference type="SAM" id="Phobius"/>
    </source>
</evidence>
<evidence type="ECO:0000313" key="4">
    <source>
        <dbReference type="Proteomes" id="UP001430700"/>
    </source>
</evidence>
<feature type="region of interest" description="Disordered" evidence="1">
    <location>
        <begin position="123"/>
        <end position="166"/>
    </location>
</feature>
<dbReference type="EMBL" id="JAJJMN010000001">
    <property type="protein sequence ID" value="MCC9016541.1"/>
    <property type="molecule type" value="Genomic_DNA"/>
</dbReference>
<proteinExistence type="predicted"/>
<organism evidence="3 4">
    <name type="scientific">Flavobacterium lipolyticum</name>
    <dbReference type="NCBI Taxonomy" id="2893754"/>
    <lineage>
        <taxon>Bacteria</taxon>
        <taxon>Pseudomonadati</taxon>
        <taxon>Bacteroidota</taxon>
        <taxon>Flavobacteriia</taxon>
        <taxon>Flavobacteriales</taxon>
        <taxon>Flavobacteriaceae</taxon>
        <taxon>Flavobacterium</taxon>
    </lineage>
</organism>
<sequence length="330" mass="37980">MPNNTPNDYKEAIRIKFEREKDDGIYSDYLSNPSQASLRDLCWRIFKSDIINSDDLAIYYNFFKFNFDPNNENTSTSYTDKFKKVGDFLKREKEPAKIDTVNLAGILVGFELRPYQKFNRSLRNEGKEPVNDSNNGEPSSDVEEIMRGCNLPQSDPDEKGEKNESGVDKNTELVLVQKKSEGAIAIYLFKSFIEKICYKFSKRVLRTISITVIIFLCGFLISHYAFPDKECMQWSGDHYEMVDCDLKIQGLVKSANIEILDPTLVHLKKIKVCDTTTYFDKNGVAIIWYAKTANGVDFFDAHGRHPENNSPLRPVTRYILNKYVRSETGK</sequence>
<gene>
    <name evidence="3" type="ORF">LNQ34_01970</name>
</gene>
<comment type="caution">
    <text evidence="3">The sequence shown here is derived from an EMBL/GenBank/DDBJ whole genome shotgun (WGS) entry which is preliminary data.</text>
</comment>
<dbReference type="RefSeq" id="WP_229998507.1">
    <property type="nucleotide sequence ID" value="NZ_JAJJMN010000001.1"/>
</dbReference>
<feature type="compositionally biased region" description="Basic and acidic residues" evidence="1">
    <location>
        <begin position="156"/>
        <end position="166"/>
    </location>
</feature>
<name>A0ABS8LVE1_9FLAO</name>
<keyword evidence="4" id="KW-1185">Reference proteome</keyword>
<protein>
    <submittedName>
        <fullName evidence="3">Uncharacterized protein</fullName>
    </submittedName>
</protein>
<evidence type="ECO:0000256" key="1">
    <source>
        <dbReference type="SAM" id="MobiDB-lite"/>
    </source>
</evidence>
<feature type="transmembrane region" description="Helical" evidence="2">
    <location>
        <begin position="204"/>
        <end position="226"/>
    </location>
</feature>
<keyword evidence="2" id="KW-0472">Membrane</keyword>
<reference evidence="3" key="1">
    <citation type="submission" date="2021-11" db="EMBL/GenBank/DDBJ databases">
        <title>Description of novel Flavobacterium species.</title>
        <authorList>
            <person name="Saticioglu I.B."/>
            <person name="Ay H."/>
            <person name="Altun S."/>
            <person name="Duman M."/>
        </authorList>
    </citation>
    <scope>NUCLEOTIDE SEQUENCE</scope>
    <source>
        <strain evidence="3">F-126</strain>
    </source>
</reference>
<keyword evidence="2" id="KW-0812">Transmembrane</keyword>
<evidence type="ECO:0000313" key="3">
    <source>
        <dbReference type="EMBL" id="MCC9016541.1"/>
    </source>
</evidence>
<dbReference type="Proteomes" id="UP001430700">
    <property type="component" value="Unassembled WGS sequence"/>
</dbReference>
<keyword evidence="2" id="KW-1133">Transmembrane helix</keyword>